<dbReference type="GO" id="GO:0030980">
    <property type="term" value="P:alpha-glucan catabolic process"/>
    <property type="evidence" value="ECO:0007669"/>
    <property type="project" value="TreeGrafter"/>
</dbReference>
<dbReference type="AlphaFoldDB" id="A0AAX0VLA8"/>
<dbReference type="Pfam" id="PF00128">
    <property type="entry name" value="Alpha-amylase"/>
    <property type="match status" value="1"/>
</dbReference>
<dbReference type="InterPro" id="IPR017853">
    <property type="entry name" value="GH"/>
</dbReference>
<reference evidence="2 3" key="1">
    <citation type="submission" date="2017-12" db="EMBL/GenBank/DDBJ databases">
        <title>Phylogenetic diversity of female urinary microbiome.</title>
        <authorList>
            <person name="Thomas-White K."/>
            <person name="Wolfe A.J."/>
        </authorList>
    </citation>
    <scope>NUCLEOTIDE SEQUENCE [LARGE SCALE GENOMIC DNA]</scope>
    <source>
        <strain evidence="2 3">UMB0038</strain>
    </source>
</reference>
<dbReference type="PANTHER" id="PTHR10357:SF216">
    <property type="entry name" value="MALTOOLIGOSYL TREHALOSE SYNTHASE-RELATED"/>
    <property type="match status" value="1"/>
</dbReference>
<feature type="domain" description="Glycosyl hydrolase family 13 catalytic" evidence="1">
    <location>
        <begin position="17"/>
        <end position="698"/>
    </location>
</feature>
<gene>
    <name evidence="2" type="primary">treY</name>
    <name evidence="2" type="ORF">CYJ95_04385</name>
</gene>
<sequence>MSTSTVRSAPASTYRLQVSPDLPLESVAGLVPYLRRLGVDWLYLSPLLEAEPGSDHGYDVVDPTRLDAARGGAEGLDMVARAAHEAGMGVLVDIVPNHVGVATPQANPAWWDVLTHGPEAAHAAWFDVDWAAGDGSLLIPVLGDGPDGDADAELDRLVVDAEGGRLRYWDNVYPLAPGSLEAAETETGLRTAEVFAAADPAKEPTAEQARLARAVHDRQHYRLVGWRRGDAELNYRRFFTVTTLAGVRVEEPEVFDAVHAEPARWVREGLVDGLRVDHPDGLADPAGYARRLRSHVLPEGYLVVEKILEPGEALPADWPVDGTTGYDALGEVERVFMHPEAAGDAAEDARRRREWDEAVVRAKHDVATGSLAAETARLVREVRAVHALGAHPDEDVAAAFAAVLARLPVYRTYLPVGLAVLEGALADAAAAEPALADVLGDLRPELTDPDSPVARRFQQTSGMVMAKGVEDRSFYRYTRWANLNEVGGDPSHVALSLADFHAAQQARQAAWPTAMTTLSTHDTKRGEDVRARIAVLAEEPDRWAAELAELRRLHPLGHPDAERLLWESIVGVWPTDGTTPEEERILGFLQKASREAALATTWTDQDPEFEARLAALAAAVTSPEGPARGVLQAVADRIAEPGLVVQLGHKLVQLAAPGVPDVYQGTEVPFPTLVDPDNRRPVDFAARADLLDRLDAGHTPGLDDPAAAKLAVVAGVLRARRDRPELFTGHRPLDVSGPAAEHAIAFDRGGALAVATRWPVRLAAAGGWGQTVVTVPAGRWEDAVTGHPVHPDARGAVRLDELLSTLPVALLVPAHAPSDRRERTAP</sequence>
<dbReference type="RefSeq" id="WP_101965698.1">
    <property type="nucleotide sequence ID" value="NZ_CBDRLR010000027.1"/>
</dbReference>
<dbReference type="SUPFAM" id="SSF51445">
    <property type="entry name" value="(Trans)glycosidases"/>
    <property type="match status" value="1"/>
</dbReference>
<dbReference type="CDD" id="cd11336">
    <property type="entry name" value="AmyAc_MTSase"/>
    <property type="match status" value="1"/>
</dbReference>
<dbReference type="SMART" id="SM00642">
    <property type="entry name" value="Aamy"/>
    <property type="match status" value="1"/>
</dbReference>
<dbReference type="Gene3D" id="1.10.10.470">
    <property type="entry name" value="Maltooligosyl trehalose synthase, domain 4"/>
    <property type="match status" value="1"/>
</dbReference>
<dbReference type="InterPro" id="IPR006047">
    <property type="entry name" value="GH13_cat_dom"/>
</dbReference>
<protein>
    <submittedName>
        <fullName evidence="2">Malto-oligosyltrehalose synthase</fullName>
    </submittedName>
</protein>
<dbReference type="Gene3D" id="3.20.20.80">
    <property type="entry name" value="Glycosidases"/>
    <property type="match status" value="1"/>
</dbReference>
<dbReference type="Gene3D" id="3.30.1590.10">
    <property type="entry name" value="Maltooligosyl trehalose synthase, domain 2"/>
    <property type="match status" value="1"/>
</dbReference>
<dbReference type="GO" id="GO:0005992">
    <property type="term" value="P:trehalose biosynthetic process"/>
    <property type="evidence" value="ECO:0007669"/>
    <property type="project" value="TreeGrafter"/>
</dbReference>
<accession>A0AAX0VLA8</accession>
<dbReference type="InterPro" id="IPR012767">
    <property type="entry name" value="Trehalose_TreY"/>
</dbReference>
<evidence type="ECO:0000313" key="2">
    <source>
        <dbReference type="EMBL" id="PKZ82443.1"/>
    </source>
</evidence>
<name>A0AAX0VLA8_MICLU</name>
<dbReference type="Proteomes" id="UP000234847">
    <property type="component" value="Unassembled WGS sequence"/>
</dbReference>
<evidence type="ECO:0000313" key="3">
    <source>
        <dbReference type="Proteomes" id="UP000234847"/>
    </source>
</evidence>
<dbReference type="PANTHER" id="PTHR10357">
    <property type="entry name" value="ALPHA-AMYLASE FAMILY MEMBER"/>
    <property type="match status" value="1"/>
</dbReference>
<dbReference type="InterPro" id="IPR013797">
    <property type="entry name" value="Maltooligo_trehalose_synth_4"/>
</dbReference>
<proteinExistence type="predicted"/>
<dbReference type="EMBL" id="PKJT01000003">
    <property type="protein sequence ID" value="PKZ82443.1"/>
    <property type="molecule type" value="Genomic_DNA"/>
</dbReference>
<evidence type="ECO:0000259" key="1">
    <source>
        <dbReference type="SMART" id="SM00642"/>
    </source>
</evidence>
<dbReference type="Gene3D" id="1.10.150.200">
    <property type="entry name" value="Maltooligosyl trehalose synthase, domain 3"/>
    <property type="match status" value="1"/>
</dbReference>
<dbReference type="NCBIfam" id="TIGR02401">
    <property type="entry name" value="trehalose_TreY"/>
    <property type="match status" value="1"/>
</dbReference>
<organism evidence="2 3">
    <name type="scientific">Micrococcus luteus</name>
    <name type="common">Micrococcus lysodeikticus</name>
    <dbReference type="NCBI Taxonomy" id="1270"/>
    <lineage>
        <taxon>Bacteria</taxon>
        <taxon>Bacillati</taxon>
        <taxon>Actinomycetota</taxon>
        <taxon>Actinomycetes</taxon>
        <taxon>Micrococcales</taxon>
        <taxon>Micrococcaceae</taxon>
        <taxon>Micrococcus</taxon>
    </lineage>
</organism>
<dbReference type="GO" id="GO:0047470">
    <property type="term" value="F:(1,4)-alpha-D-glucan 1-alpha-D-glucosylmutase activity"/>
    <property type="evidence" value="ECO:0007669"/>
    <property type="project" value="TreeGrafter"/>
</dbReference>
<comment type="caution">
    <text evidence="2">The sequence shown here is derived from an EMBL/GenBank/DDBJ whole genome shotgun (WGS) entry which is preliminary data.</text>
</comment>